<dbReference type="NCBIfam" id="TIGR00726">
    <property type="entry name" value="peptidoglycan editing factor PgeF"/>
    <property type="match status" value="1"/>
</dbReference>
<evidence type="ECO:0000256" key="5">
    <source>
        <dbReference type="ARBA" id="ARBA00022801"/>
    </source>
</evidence>
<comment type="similarity">
    <text evidence="2 10">Belongs to the purine nucleoside phosphorylase YfiH/LACC1 family.</text>
</comment>
<reference evidence="11 12" key="1">
    <citation type="submission" date="2020-04" db="EMBL/GenBank/DDBJ databases">
        <title>Complete Genomes and Methylome analysis of CBBP consortium that reverse antibiotic-induced susceptibility to vancomycin-resistant Enterococcus faecium infection.</title>
        <authorList>
            <person name="Fomenkov A."/>
            <person name="Zhang Z."/>
            <person name="Pamer E."/>
            <person name="Roberts R.J."/>
        </authorList>
    </citation>
    <scope>NUCLEOTIDE SEQUENCE [LARGE SCALE GENOMIC DNA]</scope>
    <source>
        <strain evidence="12">CBBP</strain>
    </source>
</reference>
<sequence length="284" mass="31338">MRNTRNTGTMMKMKIQENKQIEVSRFSGLSGYRDISHFTTTRHGGVSTGTYASMNPGVYTEDDPGFIRKNLELLSDAVGISLENMVIPHQTHEDRVLAIDASFLSLNDKERKLRLEGVDALVTNVPNVCVAVSTADCVPVLLYAPDRKVVAAVHAGWRGTVLHIARKAASLMIEAYDCDPTQLVAGIGPSISQAAFEVGEEVVKAFQMAGFPMERILRRNAETQKAHIDLWETNRLQLLEAGLLSGHIEIAGICTYIRYEDYFSARRLGVKSGRILTGICLKKS</sequence>
<comment type="catalytic activity">
    <reaction evidence="9">
        <text>S-methyl-5'-thioadenosine + phosphate = 5-(methylsulfanyl)-alpha-D-ribose 1-phosphate + adenine</text>
        <dbReference type="Rhea" id="RHEA:11852"/>
        <dbReference type="ChEBI" id="CHEBI:16708"/>
        <dbReference type="ChEBI" id="CHEBI:17509"/>
        <dbReference type="ChEBI" id="CHEBI:43474"/>
        <dbReference type="ChEBI" id="CHEBI:58533"/>
        <dbReference type="EC" id="2.4.2.28"/>
    </reaction>
    <physiologicalReaction direction="left-to-right" evidence="9">
        <dbReference type="Rhea" id="RHEA:11853"/>
    </physiologicalReaction>
</comment>
<evidence type="ECO:0000256" key="6">
    <source>
        <dbReference type="ARBA" id="ARBA00022833"/>
    </source>
</evidence>
<dbReference type="Proteomes" id="UP000501982">
    <property type="component" value="Chromosome"/>
</dbReference>
<dbReference type="GO" id="GO:0016787">
    <property type="term" value="F:hydrolase activity"/>
    <property type="evidence" value="ECO:0007669"/>
    <property type="project" value="UniProtKB-KW"/>
</dbReference>
<comment type="catalytic activity">
    <reaction evidence="1">
        <text>inosine + phosphate = alpha-D-ribose 1-phosphate + hypoxanthine</text>
        <dbReference type="Rhea" id="RHEA:27646"/>
        <dbReference type="ChEBI" id="CHEBI:17368"/>
        <dbReference type="ChEBI" id="CHEBI:17596"/>
        <dbReference type="ChEBI" id="CHEBI:43474"/>
        <dbReference type="ChEBI" id="CHEBI:57720"/>
        <dbReference type="EC" id="2.4.2.1"/>
    </reaction>
    <physiologicalReaction direction="left-to-right" evidence="1">
        <dbReference type="Rhea" id="RHEA:27647"/>
    </physiologicalReaction>
</comment>
<evidence type="ECO:0000313" key="11">
    <source>
        <dbReference type="EMBL" id="QJE30973.1"/>
    </source>
</evidence>
<dbReference type="GO" id="GO:0017061">
    <property type="term" value="F:S-methyl-5-thioadenosine phosphorylase activity"/>
    <property type="evidence" value="ECO:0007669"/>
    <property type="project" value="UniProtKB-EC"/>
</dbReference>
<evidence type="ECO:0000256" key="7">
    <source>
        <dbReference type="ARBA" id="ARBA00047989"/>
    </source>
</evidence>
<dbReference type="PANTHER" id="PTHR30616">
    <property type="entry name" value="UNCHARACTERIZED PROTEIN YFIH"/>
    <property type="match status" value="1"/>
</dbReference>
<protein>
    <recommendedName>
        <fullName evidence="10">Purine nucleoside phosphorylase</fullName>
    </recommendedName>
</protein>
<dbReference type="SUPFAM" id="SSF64438">
    <property type="entry name" value="CNF1/YfiH-like putative cysteine hydrolases"/>
    <property type="match status" value="1"/>
</dbReference>
<proteinExistence type="inferred from homology"/>
<evidence type="ECO:0000256" key="2">
    <source>
        <dbReference type="ARBA" id="ARBA00007353"/>
    </source>
</evidence>
<dbReference type="InterPro" id="IPR038371">
    <property type="entry name" value="Cu_polyphenol_OxRdtase_sf"/>
</dbReference>
<dbReference type="Pfam" id="PF02578">
    <property type="entry name" value="Cu-oxidase_4"/>
    <property type="match status" value="1"/>
</dbReference>
<gene>
    <name evidence="11" type="primary">pgeF</name>
    <name evidence="11" type="ORF">HHO38_22980</name>
</gene>
<organism evidence="11 12">
    <name type="scientific">Parabacteroides distasonis</name>
    <dbReference type="NCBI Taxonomy" id="823"/>
    <lineage>
        <taxon>Bacteria</taxon>
        <taxon>Pseudomonadati</taxon>
        <taxon>Bacteroidota</taxon>
        <taxon>Bacteroidia</taxon>
        <taxon>Bacteroidales</taxon>
        <taxon>Tannerellaceae</taxon>
        <taxon>Parabacteroides</taxon>
    </lineage>
</organism>
<comment type="catalytic activity">
    <reaction evidence="7">
        <text>adenosine + H2O + H(+) = inosine + NH4(+)</text>
        <dbReference type="Rhea" id="RHEA:24408"/>
        <dbReference type="ChEBI" id="CHEBI:15377"/>
        <dbReference type="ChEBI" id="CHEBI:15378"/>
        <dbReference type="ChEBI" id="CHEBI:16335"/>
        <dbReference type="ChEBI" id="CHEBI:17596"/>
        <dbReference type="ChEBI" id="CHEBI:28938"/>
        <dbReference type="EC" id="3.5.4.4"/>
    </reaction>
    <physiologicalReaction direction="left-to-right" evidence="7">
        <dbReference type="Rhea" id="RHEA:24409"/>
    </physiologicalReaction>
</comment>
<dbReference type="Gene3D" id="3.60.140.10">
    <property type="entry name" value="CNF1/YfiH-like putative cysteine hydrolases"/>
    <property type="match status" value="1"/>
</dbReference>
<accession>A0A7L5EK60</accession>
<evidence type="ECO:0000313" key="12">
    <source>
        <dbReference type="Proteomes" id="UP000501982"/>
    </source>
</evidence>
<dbReference type="InterPro" id="IPR003730">
    <property type="entry name" value="Cu_polyphenol_OxRdtase"/>
</dbReference>
<dbReference type="AlphaFoldDB" id="A0A7L5EK60"/>
<evidence type="ECO:0000256" key="3">
    <source>
        <dbReference type="ARBA" id="ARBA00022679"/>
    </source>
</evidence>
<keyword evidence="5" id="KW-0378">Hydrolase</keyword>
<evidence type="ECO:0000256" key="9">
    <source>
        <dbReference type="ARBA" id="ARBA00049893"/>
    </source>
</evidence>
<keyword evidence="4" id="KW-0479">Metal-binding</keyword>
<dbReference type="GO" id="GO:0005507">
    <property type="term" value="F:copper ion binding"/>
    <property type="evidence" value="ECO:0007669"/>
    <property type="project" value="TreeGrafter"/>
</dbReference>
<evidence type="ECO:0000256" key="10">
    <source>
        <dbReference type="RuleBase" id="RU361274"/>
    </source>
</evidence>
<dbReference type="EMBL" id="CP051672">
    <property type="protein sequence ID" value="QJE30973.1"/>
    <property type="molecule type" value="Genomic_DNA"/>
</dbReference>
<comment type="catalytic activity">
    <reaction evidence="8">
        <text>adenosine + phosphate = alpha-D-ribose 1-phosphate + adenine</text>
        <dbReference type="Rhea" id="RHEA:27642"/>
        <dbReference type="ChEBI" id="CHEBI:16335"/>
        <dbReference type="ChEBI" id="CHEBI:16708"/>
        <dbReference type="ChEBI" id="CHEBI:43474"/>
        <dbReference type="ChEBI" id="CHEBI:57720"/>
        <dbReference type="EC" id="2.4.2.1"/>
    </reaction>
    <physiologicalReaction direction="left-to-right" evidence="8">
        <dbReference type="Rhea" id="RHEA:27643"/>
    </physiologicalReaction>
</comment>
<dbReference type="PANTHER" id="PTHR30616:SF2">
    <property type="entry name" value="PURINE NUCLEOSIDE PHOSPHORYLASE LACC1"/>
    <property type="match status" value="1"/>
</dbReference>
<dbReference type="CDD" id="cd16833">
    <property type="entry name" value="YfiH"/>
    <property type="match status" value="1"/>
</dbReference>
<evidence type="ECO:0000256" key="8">
    <source>
        <dbReference type="ARBA" id="ARBA00048968"/>
    </source>
</evidence>
<dbReference type="InterPro" id="IPR011324">
    <property type="entry name" value="Cytotoxic_necrot_fac-like_cat"/>
</dbReference>
<keyword evidence="3" id="KW-0808">Transferase</keyword>
<evidence type="ECO:0000256" key="1">
    <source>
        <dbReference type="ARBA" id="ARBA00000553"/>
    </source>
</evidence>
<keyword evidence="6" id="KW-0862">Zinc</keyword>
<name>A0A7L5EK60_PARDI</name>
<evidence type="ECO:0000256" key="4">
    <source>
        <dbReference type="ARBA" id="ARBA00022723"/>
    </source>
</evidence>